<evidence type="ECO:0000313" key="10">
    <source>
        <dbReference type="Proteomes" id="UP000321798"/>
    </source>
</evidence>
<feature type="domain" description="ABC transporter" evidence="8">
    <location>
        <begin position="22"/>
        <end position="272"/>
    </location>
</feature>
<dbReference type="EMBL" id="BKAL01000004">
    <property type="protein sequence ID" value="GEP68771.1"/>
    <property type="molecule type" value="Genomic_DNA"/>
</dbReference>
<reference evidence="9 10" key="1">
    <citation type="submission" date="2019-07" db="EMBL/GenBank/DDBJ databases">
        <title>Whole genome shotgun sequence of Cellulomonas soli NBRC 109434.</title>
        <authorList>
            <person name="Hosoyama A."/>
            <person name="Uohara A."/>
            <person name="Ohji S."/>
            <person name="Ichikawa N."/>
        </authorList>
    </citation>
    <scope>NUCLEOTIDE SEQUENCE [LARGE SCALE GENOMIC DNA]</scope>
    <source>
        <strain evidence="9 10">NBRC 109434</strain>
    </source>
</reference>
<comment type="caution">
    <text evidence="9">The sequence shown here is derived from an EMBL/GenBank/DDBJ whole genome shotgun (WGS) entry which is preliminary data.</text>
</comment>
<dbReference type="GO" id="GO:0015833">
    <property type="term" value="P:peptide transport"/>
    <property type="evidence" value="ECO:0007669"/>
    <property type="project" value="InterPro"/>
</dbReference>
<dbReference type="InterPro" id="IPR050388">
    <property type="entry name" value="ABC_Ni/Peptide_Import"/>
</dbReference>
<accession>A0A512PC33</accession>
<evidence type="ECO:0000256" key="7">
    <source>
        <dbReference type="ARBA" id="ARBA00023136"/>
    </source>
</evidence>
<sequence>MTTAATETDVRPSRPVLPVLSVRDLSVTFRVDGGHAPDVHAVRGLSYELHAGEVLAVVGESGSGKSVSSMALLGLLPRTATVTGSAVLGDVDLLAPGTDLTAVRGRRVSMIFQDPIGALDPVFTIGYQLREMLHRHRPELSRRQRQERAEELLALVDLPDPAERLRFYPHQLSGGQCQRVMIAMALACDPEVLVADEPTTALDVTVQQEVLDVLRRLRARTSAAIVLITHDMGVVADLADRVVVMRDGQAVEQADAAELFARPQAAYTRTLLDAVPRIGAGERETTVDERDRPVLSVEDLVVEFRSGRGRTVRAVDGVTLHVQPGEMLGLVGESGSGKSTLGRCALGLTPLTSGTVDVVGVRLGQSSPSTARRARSRIGVVFQNPGGSMNPRYTIGRSIGEPLRVHAGMRGAALDRRVAELLDSVELPAAWASRYPHELSGGQRQRVSIARAISLGPELLIADEPTSALDVSVQATVLELFREVQQRLRFACLFISHDLAVVDELADRVAVMHRGKVVEAGERRQVLQDPQHAYTRTLLDAALVPDPVEQGLRRERRLARAS</sequence>
<dbReference type="PROSITE" id="PS00211">
    <property type="entry name" value="ABC_TRANSPORTER_1"/>
    <property type="match status" value="2"/>
</dbReference>
<dbReference type="PANTHER" id="PTHR43297">
    <property type="entry name" value="OLIGOPEPTIDE TRANSPORT ATP-BINDING PROTEIN APPD"/>
    <property type="match status" value="1"/>
</dbReference>
<dbReference type="InterPro" id="IPR003593">
    <property type="entry name" value="AAA+_ATPase"/>
</dbReference>
<dbReference type="RefSeq" id="WP_223203527.1">
    <property type="nucleotide sequence ID" value="NZ_BAABBJ010000003.1"/>
</dbReference>
<dbReference type="FunFam" id="3.40.50.300:FF:000016">
    <property type="entry name" value="Oligopeptide ABC transporter ATP-binding component"/>
    <property type="match status" value="1"/>
</dbReference>
<organism evidence="9 10">
    <name type="scientific">Cellulomonas soli</name>
    <dbReference type="NCBI Taxonomy" id="931535"/>
    <lineage>
        <taxon>Bacteria</taxon>
        <taxon>Bacillati</taxon>
        <taxon>Actinomycetota</taxon>
        <taxon>Actinomycetes</taxon>
        <taxon>Micrococcales</taxon>
        <taxon>Cellulomonadaceae</taxon>
        <taxon>Cellulomonas</taxon>
    </lineage>
</organism>
<dbReference type="Pfam" id="PF00005">
    <property type="entry name" value="ABC_tran"/>
    <property type="match status" value="2"/>
</dbReference>
<dbReference type="GO" id="GO:0016887">
    <property type="term" value="F:ATP hydrolysis activity"/>
    <property type="evidence" value="ECO:0007669"/>
    <property type="project" value="InterPro"/>
</dbReference>
<evidence type="ECO:0000256" key="3">
    <source>
        <dbReference type="ARBA" id="ARBA00022448"/>
    </source>
</evidence>
<evidence type="ECO:0000256" key="5">
    <source>
        <dbReference type="ARBA" id="ARBA00022741"/>
    </source>
</evidence>
<dbReference type="InterPro" id="IPR003439">
    <property type="entry name" value="ABC_transporter-like_ATP-bd"/>
</dbReference>
<dbReference type="GO" id="GO:0005886">
    <property type="term" value="C:plasma membrane"/>
    <property type="evidence" value="ECO:0007669"/>
    <property type="project" value="UniProtKB-SubCell"/>
</dbReference>
<dbReference type="Gene3D" id="3.40.50.300">
    <property type="entry name" value="P-loop containing nucleotide triphosphate hydrolases"/>
    <property type="match status" value="2"/>
</dbReference>
<proteinExistence type="inferred from homology"/>
<evidence type="ECO:0000256" key="1">
    <source>
        <dbReference type="ARBA" id="ARBA00004202"/>
    </source>
</evidence>
<dbReference type="NCBIfam" id="NF008453">
    <property type="entry name" value="PRK11308.1"/>
    <property type="match status" value="2"/>
</dbReference>
<dbReference type="SMART" id="SM00382">
    <property type="entry name" value="AAA"/>
    <property type="match status" value="2"/>
</dbReference>
<evidence type="ECO:0000259" key="8">
    <source>
        <dbReference type="PROSITE" id="PS50893"/>
    </source>
</evidence>
<protein>
    <submittedName>
        <fullName evidence="9">Putative oligopeptide ABC transporter, ATP-binding protein</fullName>
    </submittedName>
</protein>
<dbReference type="PROSITE" id="PS50893">
    <property type="entry name" value="ABC_TRANSPORTER_2"/>
    <property type="match status" value="2"/>
</dbReference>
<comment type="subcellular location">
    <subcellularLocation>
        <location evidence="1">Cell membrane</location>
        <topology evidence="1">Peripheral membrane protein</topology>
    </subcellularLocation>
</comment>
<dbReference type="InterPro" id="IPR027417">
    <property type="entry name" value="P-loop_NTPase"/>
</dbReference>
<keyword evidence="3" id="KW-0813">Transport</keyword>
<keyword evidence="6 9" id="KW-0067">ATP-binding</keyword>
<gene>
    <name evidence="9" type="ORF">CSO01_14860</name>
</gene>
<dbReference type="InterPro" id="IPR017871">
    <property type="entry name" value="ABC_transporter-like_CS"/>
</dbReference>
<keyword evidence="7" id="KW-0472">Membrane</keyword>
<dbReference type="NCBIfam" id="NF007739">
    <property type="entry name" value="PRK10419.1"/>
    <property type="match status" value="2"/>
</dbReference>
<keyword evidence="5" id="KW-0547">Nucleotide-binding</keyword>
<evidence type="ECO:0000256" key="2">
    <source>
        <dbReference type="ARBA" id="ARBA00005417"/>
    </source>
</evidence>
<dbReference type="PANTHER" id="PTHR43297:SF2">
    <property type="entry name" value="DIPEPTIDE TRANSPORT ATP-BINDING PROTEIN DPPD"/>
    <property type="match status" value="1"/>
</dbReference>
<dbReference type="Pfam" id="PF08352">
    <property type="entry name" value="oligo_HPY"/>
    <property type="match status" value="2"/>
</dbReference>
<evidence type="ECO:0000256" key="4">
    <source>
        <dbReference type="ARBA" id="ARBA00022475"/>
    </source>
</evidence>
<feature type="domain" description="ABC transporter" evidence="8">
    <location>
        <begin position="295"/>
        <end position="539"/>
    </location>
</feature>
<dbReference type="GO" id="GO:0005524">
    <property type="term" value="F:ATP binding"/>
    <property type="evidence" value="ECO:0007669"/>
    <property type="project" value="UniProtKB-KW"/>
</dbReference>
<dbReference type="AlphaFoldDB" id="A0A512PC33"/>
<comment type="similarity">
    <text evidence="2">Belongs to the ABC transporter superfamily.</text>
</comment>
<dbReference type="CDD" id="cd03257">
    <property type="entry name" value="ABC_NikE_OppD_transporters"/>
    <property type="match status" value="2"/>
</dbReference>
<name>A0A512PC33_9CELL</name>
<keyword evidence="4" id="KW-1003">Cell membrane</keyword>
<dbReference type="SUPFAM" id="SSF52540">
    <property type="entry name" value="P-loop containing nucleoside triphosphate hydrolases"/>
    <property type="match status" value="2"/>
</dbReference>
<keyword evidence="10" id="KW-1185">Reference proteome</keyword>
<evidence type="ECO:0000313" key="9">
    <source>
        <dbReference type="EMBL" id="GEP68771.1"/>
    </source>
</evidence>
<dbReference type="Proteomes" id="UP000321798">
    <property type="component" value="Unassembled WGS sequence"/>
</dbReference>
<dbReference type="InterPro" id="IPR013563">
    <property type="entry name" value="Oligopep_ABC_C"/>
</dbReference>
<evidence type="ECO:0000256" key="6">
    <source>
        <dbReference type="ARBA" id="ARBA00022840"/>
    </source>
</evidence>